<reference evidence="3" key="1">
    <citation type="journal article" date="2023" name="G3 (Bethesda)">
        <title>Whole genome assembly and annotation of the endangered Caribbean coral Acropora cervicornis.</title>
        <authorList>
            <person name="Selwyn J.D."/>
            <person name="Vollmer S.V."/>
        </authorList>
    </citation>
    <scope>NUCLEOTIDE SEQUENCE</scope>
    <source>
        <strain evidence="3">K2</strain>
    </source>
</reference>
<evidence type="ECO:0000256" key="2">
    <source>
        <dbReference type="SAM" id="MobiDB-lite"/>
    </source>
</evidence>
<dbReference type="PANTHER" id="PTHR28567:SF3">
    <property type="entry name" value="PROTEIN FAM53A-LIKE ISOFORM X1"/>
    <property type="match status" value="1"/>
</dbReference>
<comment type="caution">
    <text evidence="3">The sequence shown here is derived from an EMBL/GenBank/DDBJ whole genome shotgun (WGS) entry which is preliminary data.</text>
</comment>
<comment type="similarity">
    <text evidence="1">Belongs to the FAM53 family.</text>
</comment>
<dbReference type="PANTHER" id="PTHR28567">
    <property type="entry name" value="PROTEIN FAM53A-LIKE ISOFORM X1"/>
    <property type="match status" value="1"/>
</dbReference>
<dbReference type="GO" id="GO:0006606">
    <property type="term" value="P:protein import into nucleus"/>
    <property type="evidence" value="ECO:0007669"/>
    <property type="project" value="TreeGrafter"/>
</dbReference>
<dbReference type="Pfam" id="PF15242">
    <property type="entry name" value="FAM53"/>
    <property type="match status" value="1"/>
</dbReference>
<name>A0AAD9QCK3_ACRCE</name>
<gene>
    <name evidence="3" type="ORF">P5673_019084</name>
</gene>
<accession>A0AAD9QCK3</accession>
<evidence type="ECO:0000313" key="3">
    <source>
        <dbReference type="EMBL" id="KAK2558385.1"/>
    </source>
</evidence>
<reference evidence="3" key="2">
    <citation type="journal article" date="2023" name="Science">
        <title>Genomic signatures of disease resistance in endangered staghorn corals.</title>
        <authorList>
            <person name="Vollmer S.V."/>
            <person name="Selwyn J.D."/>
            <person name="Despard B.A."/>
            <person name="Roesel C.L."/>
        </authorList>
    </citation>
    <scope>NUCLEOTIDE SEQUENCE</scope>
    <source>
        <strain evidence="3">K2</strain>
    </source>
</reference>
<sequence length="374" mass="42841">MVTVITDKLKDQSLEDLSGDETEMTAVQFRLNPRGNSHISECPLAHRLRREARQMFGHSRTQSYPSHRHRRTYCNNCNGEELLAMHSTRPTPPANKKLCSTLSLPDNESVEGQLLWVPRASSVWQPIENFSRKPRSASFPDETRKPMEPELGTINNEMNSMSTPPASPTPRPASAYAALHERLFVDKNENKDCRLVRDKDRDINFNWKPSPVRGLPRCRSQPCFDRKRSGVKRPVDEELDEMRPALDLAKMEETSYYRCRDRKKGLRIPKYMNKRSTKGLTSYFTEPEKFTLKPIASSPLDAQGSSIMITPNSSPTKQMDSSTEIGKHLESKEINCEQKNGKLDNLSPKVNDRVFHLNYDSDLDLNSIEEDDLF</sequence>
<proteinExistence type="inferred from homology"/>
<dbReference type="GO" id="GO:0005634">
    <property type="term" value="C:nucleus"/>
    <property type="evidence" value="ECO:0007669"/>
    <property type="project" value="TreeGrafter"/>
</dbReference>
<organism evidence="3 4">
    <name type="scientific">Acropora cervicornis</name>
    <name type="common">Staghorn coral</name>
    <dbReference type="NCBI Taxonomy" id="6130"/>
    <lineage>
        <taxon>Eukaryota</taxon>
        <taxon>Metazoa</taxon>
        <taxon>Cnidaria</taxon>
        <taxon>Anthozoa</taxon>
        <taxon>Hexacorallia</taxon>
        <taxon>Scleractinia</taxon>
        <taxon>Astrocoeniina</taxon>
        <taxon>Acroporidae</taxon>
        <taxon>Acropora</taxon>
    </lineage>
</organism>
<dbReference type="EMBL" id="JARQWQ010000044">
    <property type="protein sequence ID" value="KAK2558385.1"/>
    <property type="molecule type" value="Genomic_DNA"/>
</dbReference>
<dbReference type="Proteomes" id="UP001249851">
    <property type="component" value="Unassembled WGS sequence"/>
</dbReference>
<evidence type="ECO:0000256" key="1">
    <source>
        <dbReference type="ARBA" id="ARBA00010984"/>
    </source>
</evidence>
<feature type="region of interest" description="Disordered" evidence="2">
    <location>
        <begin position="132"/>
        <end position="172"/>
    </location>
</feature>
<evidence type="ECO:0000313" key="4">
    <source>
        <dbReference type="Proteomes" id="UP001249851"/>
    </source>
</evidence>
<dbReference type="InterPro" id="IPR029356">
    <property type="entry name" value="FAM53"/>
</dbReference>
<keyword evidence="4" id="KW-1185">Reference proteome</keyword>
<dbReference type="AlphaFoldDB" id="A0AAD9QCK3"/>
<protein>
    <submittedName>
        <fullName evidence="3">Protein FAM53A</fullName>
    </submittedName>
</protein>